<keyword evidence="2" id="KW-1133">Transmembrane helix</keyword>
<dbReference type="OrthoDB" id="8197332at2759"/>
<evidence type="ECO:0000313" key="4">
    <source>
        <dbReference type="RefSeq" id="XP_052122322.1"/>
    </source>
</evidence>
<organism evidence="3 4">
    <name type="scientific">Frankliniella occidentalis</name>
    <name type="common">Western flower thrips</name>
    <name type="synonym">Euthrips occidentalis</name>
    <dbReference type="NCBI Taxonomy" id="133901"/>
    <lineage>
        <taxon>Eukaryota</taxon>
        <taxon>Metazoa</taxon>
        <taxon>Ecdysozoa</taxon>
        <taxon>Arthropoda</taxon>
        <taxon>Hexapoda</taxon>
        <taxon>Insecta</taxon>
        <taxon>Pterygota</taxon>
        <taxon>Neoptera</taxon>
        <taxon>Paraneoptera</taxon>
        <taxon>Thysanoptera</taxon>
        <taxon>Terebrantia</taxon>
        <taxon>Thripoidea</taxon>
        <taxon>Thripidae</taxon>
        <taxon>Frankliniella</taxon>
    </lineage>
</organism>
<keyword evidence="2" id="KW-0472">Membrane</keyword>
<proteinExistence type="predicted"/>
<evidence type="ECO:0000313" key="3">
    <source>
        <dbReference type="Proteomes" id="UP000504606"/>
    </source>
</evidence>
<dbReference type="Proteomes" id="UP000504606">
    <property type="component" value="Unplaced"/>
</dbReference>
<feature type="transmembrane region" description="Helical" evidence="2">
    <location>
        <begin position="55"/>
        <end position="76"/>
    </location>
</feature>
<keyword evidence="3" id="KW-1185">Reference proteome</keyword>
<reference evidence="4" key="1">
    <citation type="submission" date="2025-08" db="UniProtKB">
        <authorList>
            <consortium name="RefSeq"/>
        </authorList>
    </citation>
    <scope>IDENTIFICATION</scope>
    <source>
        <tissue evidence="4">Whole organism</tissue>
    </source>
</reference>
<dbReference type="GeneID" id="113213234"/>
<dbReference type="AlphaFoldDB" id="A0A9C6U3A4"/>
<accession>A0A9C6U3A4</accession>
<evidence type="ECO:0000256" key="1">
    <source>
        <dbReference type="SAM" id="MobiDB-lite"/>
    </source>
</evidence>
<dbReference type="KEGG" id="foc:113213234"/>
<gene>
    <name evidence="4" type="primary">LOC113213234</name>
</gene>
<protein>
    <submittedName>
        <fullName evidence="4">Uncharacterized protein LOC113213234</fullName>
    </submittedName>
</protein>
<sequence length="216" mass="22522">MPPAANYDVAADLNASTTTASMSPSSCGSCSSTPPATPPEVVNWDHIENEARVTWYIYALGCGGGLLVVLAVLAVLHHRGLLFGRSNKLRRPSHAQPWRHWGSPRSRLPSLFDLLHVPGTKSRKSSSALDLESELPPPAYQPGALLQVPVEVLGPLPASAPSYPANALTAAAGAAGGAEESPYTISGGHRTPAHLSHLADPELHLGTAAEASTLPK</sequence>
<dbReference type="RefSeq" id="XP_052122322.1">
    <property type="nucleotide sequence ID" value="XM_052266362.1"/>
</dbReference>
<evidence type="ECO:0000256" key="2">
    <source>
        <dbReference type="SAM" id="Phobius"/>
    </source>
</evidence>
<name>A0A9C6U3A4_FRAOC</name>
<keyword evidence="2" id="KW-0812">Transmembrane</keyword>
<feature type="region of interest" description="Disordered" evidence="1">
    <location>
        <begin position="172"/>
        <end position="216"/>
    </location>
</feature>